<dbReference type="AlphaFoldDB" id="A0AAV8WIQ0"/>
<proteinExistence type="predicted"/>
<protein>
    <submittedName>
        <fullName evidence="2">Uncharacterized protein</fullName>
    </submittedName>
</protein>
<comment type="caution">
    <text evidence="2">The sequence shown here is derived from an EMBL/GenBank/DDBJ whole genome shotgun (WGS) entry which is preliminary data.</text>
</comment>
<dbReference type="Proteomes" id="UP001159042">
    <property type="component" value="Unassembled WGS sequence"/>
</dbReference>
<reference evidence="2 3" key="1">
    <citation type="journal article" date="2023" name="Insect Mol. Biol.">
        <title>Genome sequencing provides insights into the evolution of gene families encoding plant cell wall-degrading enzymes in longhorned beetles.</title>
        <authorList>
            <person name="Shin N.R."/>
            <person name="Okamura Y."/>
            <person name="Kirsch R."/>
            <person name="Pauchet Y."/>
        </authorList>
    </citation>
    <scope>NUCLEOTIDE SEQUENCE [LARGE SCALE GENOMIC DNA]</scope>
    <source>
        <strain evidence="2">EAD_L_NR</strain>
    </source>
</reference>
<sequence>MSRPSPEIDKLLDLDTYDSRQSNDTNDRTRTVTVKVRKALFGSVTRGIALVVLLLQSRKTQPLQRNKVPVQIEGRSMRFNHVQLSAIRLGLDQSSVSDAMGTAVVDPYSFHKW</sequence>
<name>A0AAV8WIQ0_9CUCU</name>
<accession>A0AAV8WIQ0</accession>
<feature type="compositionally biased region" description="Basic and acidic residues" evidence="1">
    <location>
        <begin position="1"/>
        <end position="13"/>
    </location>
</feature>
<dbReference type="EMBL" id="JANEYG010000001">
    <property type="protein sequence ID" value="KAJ8926136.1"/>
    <property type="molecule type" value="Genomic_DNA"/>
</dbReference>
<organism evidence="2 3">
    <name type="scientific">Exocentrus adspersus</name>
    <dbReference type="NCBI Taxonomy" id="1586481"/>
    <lineage>
        <taxon>Eukaryota</taxon>
        <taxon>Metazoa</taxon>
        <taxon>Ecdysozoa</taxon>
        <taxon>Arthropoda</taxon>
        <taxon>Hexapoda</taxon>
        <taxon>Insecta</taxon>
        <taxon>Pterygota</taxon>
        <taxon>Neoptera</taxon>
        <taxon>Endopterygota</taxon>
        <taxon>Coleoptera</taxon>
        <taxon>Polyphaga</taxon>
        <taxon>Cucujiformia</taxon>
        <taxon>Chrysomeloidea</taxon>
        <taxon>Cerambycidae</taxon>
        <taxon>Lamiinae</taxon>
        <taxon>Acanthocinini</taxon>
        <taxon>Exocentrus</taxon>
    </lineage>
</organism>
<keyword evidence="3" id="KW-1185">Reference proteome</keyword>
<evidence type="ECO:0000313" key="3">
    <source>
        <dbReference type="Proteomes" id="UP001159042"/>
    </source>
</evidence>
<evidence type="ECO:0000256" key="1">
    <source>
        <dbReference type="SAM" id="MobiDB-lite"/>
    </source>
</evidence>
<evidence type="ECO:0000313" key="2">
    <source>
        <dbReference type="EMBL" id="KAJ8926136.1"/>
    </source>
</evidence>
<gene>
    <name evidence="2" type="ORF">NQ315_009993</name>
</gene>
<feature type="region of interest" description="Disordered" evidence="1">
    <location>
        <begin position="1"/>
        <end position="27"/>
    </location>
</feature>